<dbReference type="Pfam" id="PF09617">
    <property type="entry name" value="Cas_GSU0053"/>
    <property type="match status" value="1"/>
</dbReference>
<organism evidence="1 2">
    <name type="scientific">Prauserella halophila</name>
    <dbReference type="NCBI Taxonomy" id="185641"/>
    <lineage>
        <taxon>Bacteria</taxon>
        <taxon>Bacillati</taxon>
        <taxon>Actinomycetota</taxon>
        <taxon>Actinomycetes</taxon>
        <taxon>Pseudonocardiales</taxon>
        <taxon>Pseudonocardiaceae</taxon>
        <taxon>Prauserella</taxon>
    </lineage>
</organism>
<dbReference type="Proteomes" id="UP001500653">
    <property type="component" value="Unassembled WGS sequence"/>
</dbReference>
<evidence type="ECO:0000313" key="1">
    <source>
        <dbReference type="EMBL" id="GAA1232762.1"/>
    </source>
</evidence>
<keyword evidence="2" id="KW-1185">Reference proteome</keyword>
<accession>A0ABP4GPM4</accession>
<dbReference type="RefSeq" id="WP_253863723.1">
    <property type="nucleotide sequence ID" value="NZ_BAAALN010000005.1"/>
</dbReference>
<sequence>MESLQLDDLLSAVAAGGANCLRSVTELEPAAGPHASVAPAKFASGRSDMGTYAYETRYDEDGNPSDVVIIDSKQSQLNRVEHGLAEAIRDGHAVLSRLPRLVVEYSRNGETIELSDLELPHRAFDGHVRAGSLDGNPAPTLEQYRGVRDASHADARALFDASPASLVFGSWDATRAARQGRWRSLLTGEIIGYCRKPAEPERKGGARSDPMGMRIELSGPELKALADRQRAELSGKTYETLTKAAAGAKGDKRAKTSNAGLGGIPPSLEALAGVACRRIVRSHVLSFAALRQIRFGAGSEGDAACRALLVALALSGLARSDAELVLRANCDLVEASPTRVEVLGRAGATTEFAAPGIEAADALLASALEHAERVAGVSWNGVVLRVTGDPAIAAGAADDEPEGN</sequence>
<proteinExistence type="predicted"/>
<dbReference type="InterPro" id="IPR013403">
    <property type="entry name" value="CRISPR-assoc_prot_Csb1/Cas7u"/>
</dbReference>
<reference evidence="2" key="1">
    <citation type="journal article" date="2019" name="Int. J. Syst. Evol. Microbiol.">
        <title>The Global Catalogue of Microorganisms (GCM) 10K type strain sequencing project: providing services to taxonomists for standard genome sequencing and annotation.</title>
        <authorList>
            <consortium name="The Broad Institute Genomics Platform"/>
            <consortium name="The Broad Institute Genome Sequencing Center for Infectious Disease"/>
            <person name="Wu L."/>
            <person name="Ma J."/>
        </authorList>
    </citation>
    <scope>NUCLEOTIDE SEQUENCE [LARGE SCALE GENOMIC DNA]</scope>
    <source>
        <strain evidence="2">JCM 13023</strain>
    </source>
</reference>
<name>A0ABP4GPM4_9PSEU</name>
<evidence type="ECO:0000313" key="2">
    <source>
        <dbReference type="Proteomes" id="UP001500653"/>
    </source>
</evidence>
<protein>
    <recommendedName>
        <fullName evidence="3">Type I-U CRISPR-associated protein Cas7</fullName>
    </recommendedName>
</protein>
<dbReference type="EMBL" id="BAAALN010000005">
    <property type="protein sequence ID" value="GAA1232762.1"/>
    <property type="molecule type" value="Genomic_DNA"/>
</dbReference>
<gene>
    <name evidence="1" type="ORF">GCM10009676_15040</name>
</gene>
<comment type="caution">
    <text evidence="1">The sequence shown here is derived from an EMBL/GenBank/DDBJ whole genome shotgun (WGS) entry which is preliminary data.</text>
</comment>
<evidence type="ECO:0008006" key="3">
    <source>
        <dbReference type="Google" id="ProtNLM"/>
    </source>
</evidence>
<dbReference type="NCBIfam" id="TIGR02570">
    <property type="entry name" value="cas7_GSU0053"/>
    <property type="match status" value="1"/>
</dbReference>